<name>A0A443LV44_9RHOB</name>
<dbReference type="EMBL" id="SAVB01000001">
    <property type="protein sequence ID" value="RWR53041.1"/>
    <property type="molecule type" value="Genomic_DNA"/>
</dbReference>
<keyword evidence="2" id="KW-1133">Transmembrane helix</keyword>
<evidence type="ECO:0000256" key="2">
    <source>
        <dbReference type="SAM" id="Phobius"/>
    </source>
</evidence>
<sequence length="1127" mass="117750">MTSEDDERAGPGTARAGGAGGAEKVSGDDCAAEAALPEVLRRRPGRRGRLGIWLLLSLPLMAVAALVAFLALSHLPLAAPGWVIAQAESRANAMLAGRLKVALTGGADVFIDDGFVPRVRLKMVQIARPSGLPIAVLPELRMSLWVEPLLRGKIVPRSFRIRGATVALRRLPDGRIDLDLGGAGGVQGIQFANAGEVTTAIEAAFATPALARLEQITADGVRIRLDDARLGKVWQVSDGRFKLSQDAEKIGLTLAFDVGESGELPAQVALSASTSKTGPEAEFGAAVTDVPAADLAMQSPALAVLGLLDAPISGTFRSGIDASGALKRVDATLKIGAGAISPAEGLRAVPFEGGQVHLSYEPAGQKVRFSEASFASKALRFKASGQTLLRDFANGLPRSALIQVALSDLEADPEGIFEKPARISEGAVDIRLRFAPFRVEIGQLSLVEGERRITGRGRISAGPEGWHVAFDAGVGRISQGDLLALWPPALVEPTRRWLAENVATGELRNVRSALRLDPGKEPRMELGYEFRGAEVTILRTLPPVREGRGFATIHDNSHALMVEEGSVDAPQGGRIEVADSVMVVPDIREKPARAEVTLITRAPIPAALSLLDQPPFEFLTKAGKSTDIATGWAEARTDLRFRMVPKITPEDVDFDVFARLTDVRSETVVPGRVLTAPVLTLRADRAGMAIAGRGLFDAVPFDARWSQQFGPEHKGVSNVDGYVNVTPQSLESLNISLPKGAVSGSGWGRMALALTEGAPARYSFESDLRGLSLAIPEIGWSKAAPAKGDLTLSGALGTPPTVEKIAITAPGLSAEGGLTLNASGFERARFSKLAVGGWFSGGAELIGRGAGRAPDVTVTSGRLDLRSARFGKGAQGGAGGGNRIKAKLDRLTITDTIALTGFDGSFTTRNGLAGAFEGQVNGGAPVSGLVGPSETGRTAVRISGDDAGAALASSGIFGKAAGGALSLTLSPIGQASYDGNVKISNLRVKDAPTLASMLSAASIIGLLEQLNGEGILFNDVEAAFRLTPQGVSVTRGAATGASMAVTLTGNFYPGTGQIDMEGVVSPFYLINAIGQILSRPGEGLFGFTYTLKGTAAAPRVVINPLSIFTPGMFREIFRRAPPTMVTE</sequence>
<organism evidence="3 4">
    <name type="scientific">Paenirhodobacter ferrireducens</name>
    <dbReference type="NCBI Taxonomy" id="1215032"/>
    <lineage>
        <taxon>Bacteria</taxon>
        <taxon>Pseudomonadati</taxon>
        <taxon>Pseudomonadota</taxon>
        <taxon>Alphaproteobacteria</taxon>
        <taxon>Rhodobacterales</taxon>
        <taxon>Rhodobacter group</taxon>
        <taxon>Paenirhodobacter</taxon>
    </lineage>
</organism>
<proteinExistence type="predicted"/>
<dbReference type="PANTHER" id="PTHR30441:SF4">
    <property type="entry name" value="PROTEIN ASMA"/>
    <property type="match status" value="1"/>
</dbReference>
<keyword evidence="2" id="KW-0472">Membrane</keyword>
<dbReference type="AlphaFoldDB" id="A0A443LV44"/>
<keyword evidence="2" id="KW-0812">Transmembrane</keyword>
<dbReference type="PANTHER" id="PTHR30441">
    <property type="entry name" value="DUF748 DOMAIN-CONTAINING PROTEIN"/>
    <property type="match status" value="1"/>
</dbReference>
<evidence type="ECO:0000313" key="3">
    <source>
        <dbReference type="EMBL" id="RWR53041.1"/>
    </source>
</evidence>
<dbReference type="GO" id="GO:0090313">
    <property type="term" value="P:regulation of protein targeting to membrane"/>
    <property type="evidence" value="ECO:0007669"/>
    <property type="project" value="TreeGrafter"/>
</dbReference>
<feature type="transmembrane region" description="Helical" evidence="2">
    <location>
        <begin position="50"/>
        <end position="72"/>
    </location>
</feature>
<dbReference type="RefSeq" id="WP_128147125.1">
    <property type="nucleotide sequence ID" value="NZ_SAVB01000001.1"/>
</dbReference>
<dbReference type="GO" id="GO:0005886">
    <property type="term" value="C:plasma membrane"/>
    <property type="evidence" value="ECO:0007669"/>
    <property type="project" value="TreeGrafter"/>
</dbReference>
<gene>
    <name evidence="3" type="ORF">EOW65_00830</name>
</gene>
<feature type="region of interest" description="Disordered" evidence="1">
    <location>
        <begin position="1"/>
        <end position="26"/>
    </location>
</feature>
<dbReference type="OrthoDB" id="7161641at2"/>
<reference evidence="3 4" key="1">
    <citation type="submission" date="2019-01" db="EMBL/GenBank/DDBJ databases">
        <title>Sinorhodobacter populi sp. nov. isolated from the symptomatic bark tissue of Populus euramericana canker.</title>
        <authorList>
            <person name="Xu G."/>
        </authorList>
    </citation>
    <scope>NUCLEOTIDE SEQUENCE [LARGE SCALE GENOMIC DNA]</scope>
    <source>
        <strain evidence="3 4">CCTCC AB2012026</strain>
    </source>
</reference>
<dbReference type="InterPro" id="IPR052894">
    <property type="entry name" value="AsmA-related"/>
</dbReference>
<dbReference type="Proteomes" id="UP000286594">
    <property type="component" value="Unassembled WGS sequence"/>
</dbReference>
<accession>A0A443LV44</accession>
<evidence type="ECO:0000313" key="4">
    <source>
        <dbReference type="Proteomes" id="UP000286594"/>
    </source>
</evidence>
<comment type="caution">
    <text evidence="3">The sequence shown here is derived from an EMBL/GenBank/DDBJ whole genome shotgun (WGS) entry which is preliminary data.</text>
</comment>
<evidence type="ECO:0000256" key="1">
    <source>
        <dbReference type="SAM" id="MobiDB-lite"/>
    </source>
</evidence>
<keyword evidence="4" id="KW-1185">Reference proteome</keyword>
<protein>
    <submittedName>
        <fullName evidence="3">Uncharacterized protein</fullName>
    </submittedName>
</protein>